<reference evidence="23 24" key="1">
    <citation type="submission" date="2021-10" db="EMBL/GenBank/DDBJ databases">
        <title>Anaerobic single-cell dispensing facilitates the cultivation of human gut bacteria.</title>
        <authorList>
            <person name="Afrizal A."/>
        </authorList>
    </citation>
    <scope>NUCLEOTIDE SEQUENCE [LARGE SCALE GENOMIC DNA]</scope>
    <source>
        <strain evidence="23 24">CLA-AA-H270</strain>
    </source>
</reference>
<dbReference type="GO" id="GO:0046417">
    <property type="term" value="P:chorismate metabolic process"/>
    <property type="evidence" value="ECO:0007669"/>
    <property type="project" value="InterPro"/>
</dbReference>
<evidence type="ECO:0000256" key="9">
    <source>
        <dbReference type="ARBA" id="ARBA00022490"/>
    </source>
</evidence>
<dbReference type="GeneID" id="98660299"/>
<evidence type="ECO:0000256" key="5">
    <source>
        <dbReference type="ARBA" id="ARBA00004817"/>
    </source>
</evidence>
<dbReference type="RefSeq" id="WP_110436690.1">
    <property type="nucleotide sequence ID" value="NZ_DBEZDI010000091.1"/>
</dbReference>
<dbReference type="InterPro" id="IPR001086">
    <property type="entry name" value="Preph_deHydtase"/>
</dbReference>
<organism evidence="23 24">
    <name type="scientific">Agathobaculum butyriciproducens</name>
    <dbReference type="NCBI Taxonomy" id="1628085"/>
    <lineage>
        <taxon>Bacteria</taxon>
        <taxon>Bacillati</taxon>
        <taxon>Bacillota</taxon>
        <taxon>Clostridia</taxon>
        <taxon>Eubacteriales</taxon>
        <taxon>Butyricicoccaceae</taxon>
        <taxon>Agathobaculum</taxon>
    </lineage>
</organism>
<dbReference type="SUPFAM" id="SSF53850">
    <property type="entry name" value="Periplasmic binding protein-like II"/>
    <property type="match status" value="1"/>
</dbReference>
<dbReference type="CDD" id="cd13631">
    <property type="entry name" value="PBP2_Ct-PDT_like"/>
    <property type="match status" value="1"/>
</dbReference>
<accession>A0AAW4VRU0</accession>
<dbReference type="EC" id="4.2.1.51" evidence="6"/>
<protein>
    <recommendedName>
        <fullName evidence="7">Bifunctional chorismate mutase/prephenate dehydratase</fullName>
        <ecNumber evidence="6">4.2.1.51</ecNumber>
    </recommendedName>
    <alternativeName>
        <fullName evidence="17">Chorismate mutase-prephenate dehydratase</fullName>
    </alternativeName>
    <alternativeName>
        <fullName evidence="8">Prephenate dehydratase</fullName>
    </alternativeName>
    <alternativeName>
        <fullName evidence="16">p-protein</fullName>
    </alternativeName>
</protein>
<feature type="domain" description="Chorismate mutase" evidence="20">
    <location>
        <begin position="1"/>
        <end position="87"/>
    </location>
</feature>
<dbReference type="Gene3D" id="3.40.190.10">
    <property type="entry name" value="Periplasmic binding protein-like II"/>
    <property type="match status" value="2"/>
</dbReference>
<dbReference type="Pfam" id="PF00800">
    <property type="entry name" value="PDT"/>
    <property type="match status" value="1"/>
</dbReference>
<evidence type="ECO:0000256" key="15">
    <source>
        <dbReference type="ARBA" id="ARBA00023268"/>
    </source>
</evidence>
<keyword evidence="24" id="KW-1185">Reference proteome</keyword>
<feature type="site" description="Essential for prephenate dehydratase activity" evidence="19">
    <location>
        <position position="276"/>
    </location>
</feature>
<evidence type="ECO:0000256" key="17">
    <source>
        <dbReference type="ARBA" id="ARBA00031520"/>
    </source>
</evidence>
<evidence type="ECO:0000256" key="18">
    <source>
        <dbReference type="ARBA" id="ARBA00047848"/>
    </source>
</evidence>
<name>A0AAW4VRU0_9FIRM</name>
<keyword evidence="14 23" id="KW-0456">Lyase</keyword>
<dbReference type="GO" id="GO:0005737">
    <property type="term" value="C:cytoplasm"/>
    <property type="evidence" value="ECO:0007669"/>
    <property type="project" value="UniProtKB-SubCell"/>
</dbReference>
<dbReference type="InterPro" id="IPR018528">
    <property type="entry name" value="Preph_deHydtase_CS"/>
</dbReference>
<dbReference type="PROSITE" id="PS51171">
    <property type="entry name" value="PREPHENATE_DEHYDR_3"/>
    <property type="match status" value="1"/>
</dbReference>
<evidence type="ECO:0000313" key="24">
    <source>
        <dbReference type="Proteomes" id="UP001298753"/>
    </source>
</evidence>
<dbReference type="GO" id="GO:0009094">
    <property type="term" value="P:L-phenylalanine biosynthetic process"/>
    <property type="evidence" value="ECO:0007669"/>
    <property type="project" value="UniProtKB-KW"/>
</dbReference>
<dbReference type="InterPro" id="IPR045865">
    <property type="entry name" value="ACT-like_dom_sf"/>
</dbReference>
<evidence type="ECO:0000256" key="4">
    <source>
        <dbReference type="ARBA" id="ARBA00004741"/>
    </source>
</evidence>
<keyword evidence="12" id="KW-0584">Phenylalanine biosynthesis</keyword>
<dbReference type="Pfam" id="PF01817">
    <property type="entry name" value="CM_2"/>
    <property type="match status" value="1"/>
</dbReference>
<evidence type="ECO:0000256" key="11">
    <source>
        <dbReference type="ARBA" id="ARBA00023141"/>
    </source>
</evidence>
<dbReference type="AlphaFoldDB" id="A0AAW4VRU0"/>
<evidence type="ECO:0000256" key="10">
    <source>
        <dbReference type="ARBA" id="ARBA00022605"/>
    </source>
</evidence>
<evidence type="ECO:0000256" key="2">
    <source>
        <dbReference type="ARBA" id="ARBA00002364"/>
    </source>
</evidence>
<sequence>MRELPEIRQDINRVDSAIRELFLLRMSLALEVAKTKAQSDDKIYKPDREAEIVEKRSAGMEEELQLKYVSLLQSMIRASREYQYSEILRQTPEKFPFYPAETLAKPKTVFYQGVPGAYQELAARALFPSCEPQNVPTWEQVFQSVRDGKADIGVVPVENTTAGTVSEVYDLLLDYDLYINRSYIKKISHCLAAVPGTKLEDVKRVCSHPHALPQCHSFISAHDLEAIEVANTAIAAQNVQKKGDKSLAAICSQEAAVRYGLDILAEGINDMQHNETRFIAVSRTLTCQPEDNRIEIAFHIPNASGTLITVLDTIAHYGIDMTEIHSRPLKDSPWCYVFYVDFTGNMRDHAVQSLLYQLHEELPYIKVIGSYCVPNE</sequence>
<evidence type="ECO:0000256" key="13">
    <source>
        <dbReference type="ARBA" id="ARBA00023235"/>
    </source>
</evidence>
<dbReference type="PANTHER" id="PTHR21022:SF19">
    <property type="entry name" value="PREPHENATE DEHYDRATASE-RELATED"/>
    <property type="match status" value="1"/>
</dbReference>
<dbReference type="InterPro" id="IPR036263">
    <property type="entry name" value="Chorismate_II_sf"/>
</dbReference>
<evidence type="ECO:0000256" key="19">
    <source>
        <dbReference type="PIRSR" id="PIRSR001500-2"/>
    </source>
</evidence>
<dbReference type="SMART" id="SM00830">
    <property type="entry name" value="CM_2"/>
    <property type="match status" value="1"/>
</dbReference>
<evidence type="ECO:0000256" key="8">
    <source>
        <dbReference type="ARBA" id="ARBA00021872"/>
    </source>
</evidence>
<dbReference type="Gene3D" id="1.20.59.10">
    <property type="entry name" value="Chorismate mutase"/>
    <property type="match status" value="1"/>
</dbReference>
<comment type="catalytic activity">
    <reaction evidence="1">
        <text>chorismate = prephenate</text>
        <dbReference type="Rhea" id="RHEA:13897"/>
        <dbReference type="ChEBI" id="CHEBI:29748"/>
        <dbReference type="ChEBI" id="CHEBI:29934"/>
        <dbReference type="EC" id="5.4.99.5"/>
    </reaction>
</comment>
<dbReference type="Gene3D" id="3.30.70.260">
    <property type="match status" value="1"/>
</dbReference>
<evidence type="ECO:0000259" key="20">
    <source>
        <dbReference type="PROSITE" id="PS51168"/>
    </source>
</evidence>
<dbReference type="PIRSF" id="PIRSF001500">
    <property type="entry name" value="Chor_mut_pdt_Ppr"/>
    <property type="match status" value="1"/>
</dbReference>
<keyword evidence="9" id="KW-0963">Cytoplasm</keyword>
<evidence type="ECO:0000256" key="3">
    <source>
        <dbReference type="ARBA" id="ARBA00004496"/>
    </source>
</evidence>
<comment type="function">
    <text evidence="2">Catalyzes the Claisen rearrangement of chorismate to prephenate and the decarboxylation/dehydration of prephenate to phenylpyruvate.</text>
</comment>
<evidence type="ECO:0000256" key="7">
    <source>
        <dbReference type="ARBA" id="ARBA00014401"/>
    </source>
</evidence>
<feature type="domain" description="Prephenate dehydratase" evidence="21">
    <location>
        <begin position="108"/>
        <end position="283"/>
    </location>
</feature>
<gene>
    <name evidence="23" type="primary">pheA</name>
    <name evidence="23" type="ORF">LKD22_00215</name>
</gene>
<keyword evidence="15" id="KW-0511">Multifunctional enzyme</keyword>
<evidence type="ECO:0000256" key="16">
    <source>
        <dbReference type="ARBA" id="ARBA00031175"/>
    </source>
</evidence>
<dbReference type="PANTHER" id="PTHR21022">
    <property type="entry name" value="PREPHENATE DEHYDRATASE P PROTEIN"/>
    <property type="match status" value="1"/>
</dbReference>
<evidence type="ECO:0000313" key="23">
    <source>
        <dbReference type="EMBL" id="MCC2175565.1"/>
    </source>
</evidence>
<comment type="catalytic activity">
    <reaction evidence="18">
        <text>prephenate + H(+) = 3-phenylpyruvate + CO2 + H2O</text>
        <dbReference type="Rhea" id="RHEA:21648"/>
        <dbReference type="ChEBI" id="CHEBI:15377"/>
        <dbReference type="ChEBI" id="CHEBI:15378"/>
        <dbReference type="ChEBI" id="CHEBI:16526"/>
        <dbReference type="ChEBI" id="CHEBI:18005"/>
        <dbReference type="ChEBI" id="CHEBI:29934"/>
        <dbReference type="EC" id="4.2.1.51"/>
    </reaction>
</comment>
<feature type="domain" description="ACT" evidence="22">
    <location>
        <begin position="295"/>
        <end position="372"/>
    </location>
</feature>
<evidence type="ECO:0000259" key="21">
    <source>
        <dbReference type="PROSITE" id="PS51171"/>
    </source>
</evidence>
<dbReference type="InterPro" id="IPR002912">
    <property type="entry name" value="ACT_dom"/>
</dbReference>
<evidence type="ECO:0000256" key="14">
    <source>
        <dbReference type="ARBA" id="ARBA00023239"/>
    </source>
</evidence>
<dbReference type="PROSITE" id="PS51168">
    <property type="entry name" value="CHORISMATE_MUT_2"/>
    <property type="match status" value="1"/>
</dbReference>
<dbReference type="PROSITE" id="PS00857">
    <property type="entry name" value="PREPHENATE_DEHYDR_1"/>
    <property type="match status" value="1"/>
</dbReference>
<dbReference type="InterPro" id="IPR008242">
    <property type="entry name" value="Chor_mutase/pphenate_deHydtase"/>
</dbReference>
<comment type="subcellular location">
    <subcellularLocation>
        <location evidence="3">Cytoplasm</location>
    </subcellularLocation>
</comment>
<dbReference type="PROSITE" id="PS51671">
    <property type="entry name" value="ACT"/>
    <property type="match status" value="1"/>
</dbReference>
<dbReference type="GO" id="GO:0004106">
    <property type="term" value="F:chorismate mutase activity"/>
    <property type="evidence" value="ECO:0007669"/>
    <property type="project" value="UniProtKB-EC"/>
</dbReference>
<dbReference type="GO" id="GO:0004664">
    <property type="term" value="F:prephenate dehydratase activity"/>
    <property type="evidence" value="ECO:0007669"/>
    <property type="project" value="UniProtKB-EC"/>
</dbReference>
<dbReference type="CDD" id="cd04905">
    <property type="entry name" value="ACT_CM-PDT"/>
    <property type="match status" value="1"/>
</dbReference>
<dbReference type="InterPro" id="IPR002701">
    <property type="entry name" value="CM_II_prokaryot"/>
</dbReference>
<dbReference type="NCBIfam" id="NF008865">
    <property type="entry name" value="PRK11898.1"/>
    <property type="match status" value="1"/>
</dbReference>
<comment type="caution">
    <text evidence="23">The sequence shown here is derived from an EMBL/GenBank/DDBJ whole genome shotgun (WGS) entry which is preliminary data.</text>
</comment>
<evidence type="ECO:0000256" key="1">
    <source>
        <dbReference type="ARBA" id="ARBA00000824"/>
    </source>
</evidence>
<dbReference type="InterPro" id="IPR036979">
    <property type="entry name" value="CM_dom_sf"/>
</dbReference>
<dbReference type="SUPFAM" id="SSF55021">
    <property type="entry name" value="ACT-like"/>
    <property type="match status" value="1"/>
</dbReference>
<comment type="pathway">
    <text evidence="4">Amino-acid biosynthesis; L-phenylalanine biosynthesis; phenylpyruvate from prephenate: step 1/1.</text>
</comment>
<dbReference type="SUPFAM" id="SSF48600">
    <property type="entry name" value="Chorismate mutase II"/>
    <property type="match status" value="1"/>
</dbReference>
<dbReference type="Proteomes" id="UP001298753">
    <property type="component" value="Unassembled WGS sequence"/>
</dbReference>
<evidence type="ECO:0000256" key="12">
    <source>
        <dbReference type="ARBA" id="ARBA00023222"/>
    </source>
</evidence>
<keyword evidence="13" id="KW-0413">Isomerase</keyword>
<dbReference type="EMBL" id="JAJEPX010000001">
    <property type="protein sequence ID" value="MCC2175565.1"/>
    <property type="molecule type" value="Genomic_DNA"/>
</dbReference>
<comment type="pathway">
    <text evidence="5">Metabolic intermediate biosynthesis; prephenate biosynthesis; prephenate from chorismate: step 1/1.</text>
</comment>
<evidence type="ECO:0000256" key="6">
    <source>
        <dbReference type="ARBA" id="ARBA00013147"/>
    </source>
</evidence>
<evidence type="ECO:0000259" key="22">
    <source>
        <dbReference type="PROSITE" id="PS51671"/>
    </source>
</evidence>
<keyword evidence="10" id="KW-0028">Amino-acid biosynthesis</keyword>
<keyword evidence="11" id="KW-0057">Aromatic amino acid biosynthesis</keyword>
<proteinExistence type="predicted"/>